<dbReference type="CDD" id="cd01109">
    <property type="entry name" value="HTH_YyaN"/>
    <property type="match status" value="1"/>
</dbReference>
<dbReference type="InterPro" id="IPR047057">
    <property type="entry name" value="MerR_fam"/>
</dbReference>
<dbReference type="PANTHER" id="PTHR30204">
    <property type="entry name" value="REDOX-CYCLING DRUG-SENSING TRANSCRIPTIONAL ACTIVATOR SOXR"/>
    <property type="match status" value="1"/>
</dbReference>
<dbReference type="PANTHER" id="PTHR30204:SF98">
    <property type="entry name" value="HTH-TYPE TRANSCRIPTIONAL REGULATOR ADHR"/>
    <property type="match status" value="1"/>
</dbReference>
<dbReference type="Proteomes" id="UP000563523">
    <property type="component" value="Unassembled WGS sequence"/>
</dbReference>
<feature type="domain" description="HTH merR-type" evidence="2">
    <location>
        <begin position="1"/>
        <end position="69"/>
    </location>
</feature>
<dbReference type="GO" id="GO:0003677">
    <property type="term" value="F:DNA binding"/>
    <property type="evidence" value="ECO:0007669"/>
    <property type="project" value="UniProtKB-KW"/>
</dbReference>
<evidence type="ECO:0000256" key="1">
    <source>
        <dbReference type="ARBA" id="ARBA00023125"/>
    </source>
</evidence>
<dbReference type="EMBL" id="JABZEC010000003">
    <property type="protein sequence ID" value="NVY96380.1"/>
    <property type="molecule type" value="Genomic_DNA"/>
</dbReference>
<dbReference type="InterPro" id="IPR009061">
    <property type="entry name" value="DNA-bd_dom_put_sf"/>
</dbReference>
<dbReference type="SMART" id="SM00422">
    <property type="entry name" value="HTH_MERR"/>
    <property type="match status" value="1"/>
</dbReference>
<dbReference type="AlphaFoldDB" id="A0A850R201"/>
<dbReference type="SUPFAM" id="SSF46955">
    <property type="entry name" value="Putative DNA-binding domain"/>
    <property type="match status" value="1"/>
</dbReference>
<dbReference type="GO" id="GO:0003700">
    <property type="term" value="F:DNA-binding transcription factor activity"/>
    <property type="evidence" value="ECO:0007669"/>
    <property type="project" value="InterPro"/>
</dbReference>
<dbReference type="InterPro" id="IPR000551">
    <property type="entry name" value="MerR-type_HTH_dom"/>
</dbReference>
<accession>A0A850R201</accession>
<name>A0A850R201_9LACO</name>
<evidence type="ECO:0000313" key="3">
    <source>
        <dbReference type="EMBL" id="NVY96380.1"/>
    </source>
</evidence>
<keyword evidence="4" id="KW-1185">Reference proteome</keyword>
<gene>
    <name evidence="3" type="ORF">HU830_04230</name>
</gene>
<dbReference type="RefSeq" id="WP_176942542.1">
    <property type="nucleotide sequence ID" value="NZ_JABZEC010000003.1"/>
</dbReference>
<evidence type="ECO:0000259" key="2">
    <source>
        <dbReference type="PROSITE" id="PS50937"/>
    </source>
</evidence>
<dbReference type="PROSITE" id="PS50937">
    <property type="entry name" value="HTH_MERR_2"/>
    <property type="match status" value="1"/>
</dbReference>
<organism evidence="3 4">
    <name type="scientific">Bombilactobacillus apium</name>
    <dbReference type="NCBI Taxonomy" id="2675299"/>
    <lineage>
        <taxon>Bacteria</taxon>
        <taxon>Bacillati</taxon>
        <taxon>Bacillota</taxon>
        <taxon>Bacilli</taxon>
        <taxon>Lactobacillales</taxon>
        <taxon>Lactobacillaceae</taxon>
        <taxon>Bombilactobacillus</taxon>
    </lineage>
</organism>
<sequence length="135" mass="16144">MRIEAVAQQFTLTKDTLRYWERIGLLPAIQRDEHGYRNYTPHDLNWVFYIQSLRKAGMTIEKLIEFVQLYRQGSTTVQVRKQLLEDQRTELIQQVATLQKTINYLTYKVDHFADHTLTYEQEKLAYDHFDSRGDS</sequence>
<dbReference type="Pfam" id="PF13411">
    <property type="entry name" value="MerR_1"/>
    <property type="match status" value="1"/>
</dbReference>
<comment type="caution">
    <text evidence="3">The sequence shown here is derived from an EMBL/GenBank/DDBJ whole genome shotgun (WGS) entry which is preliminary data.</text>
</comment>
<protein>
    <submittedName>
        <fullName evidence="3">MerR family transcriptional regulator</fullName>
    </submittedName>
</protein>
<reference evidence="3 4" key="1">
    <citation type="submission" date="2020-06" db="EMBL/GenBank/DDBJ databases">
        <authorList>
            <person name="Kang J."/>
        </authorList>
    </citation>
    <scope>NUCLEOTIDE SEQUENCE [LARGE SCALE GENOMIC DNA]</scope>
    <source>
        <strain evidence="3 4">DCY120</strain>
    </source>
</reference>
<proteinExistence type="predicted"/>
<keyword evidence="1" id="KW-0238">DNA-binding</keyword>
<evidence type="ECO:0000313" key="4">
    <source>
        <dbReference type="Proteomes" id="UP000563523"/>
    </source>
</evidence>
<dbReference type="Gene3D" id="1.10.1660.10">
    <property type="match status" value="1"/>
</dbReference>